<organism evidence="2 3">
    <name type="scientific">Paenibacillus prosopidis</name>
    <dbReference type="NCBI Taxonomy" id="630520"/>
    <lineage>
        <taxon>Bacteria</taxon>
        <taxon>Bacillati</taxon>
        <taxon>Bacillota</taxon>
        <taxon>Bacilli</taxon>
        <taxon>Bacillales</taxon>
        <taxon>Paenibacillaceae</taxon>
        <taxon>Paenibacillus</taxon>
    </lineage>
</organism>
<comment type="caution">
    <text evidence="2">The sequence shown here is derived from an EMBL/GenBank/DDBJ whole genome shotgun (WGS) entry which is preliminary data.</text>
</comment>
<proteinExistence type="predicted"/>
<reference evidence="2 3" key="1">
    <citation type="submission" date="2018-07" db="EMBL/GenBank/DDBJ databases">
        <title>Genomic Encyclopedia of Type Strains, Phase III (KMG-III): the genomes of soil and plant-associated and newly described type strains.</title>
        <authorList>
            <person name="Whitman W."/>
        </authorList>
    </citation>
    <scope>NUCLEOTIDE SEQUENCE [LARGE SCALE GENOMIC DNA]</scope>
    <source>
        <strain evidence="2 3">CECT 7506</strain>
    </source>
</reference>
<feature type="signal peptide" evidence="1">
    <location>
        <begin position="1"/>
        <end position="17"/>
    </location>
</feature>
<dbReference type="RefSeq" id="WP_114384161.1">
    <property type="nucleotide sequence ID" value="NZ_QPJD01000030.1"/>
</dbReference>
<evidence type="ECO:0008006" key="4">
    <source>
        <dbReference type="Google" id="ProtNLM"/>
    </source>
</evidence>
<keyword evidence="1" id="KW-0732">Signal</keyword>
<dbReference type="PROSITE" id="PS51257">
    <property type="entry name" value="PROKAR_LIPOPROTEIN"/>
    <property type="match status" value="1"/>
</dbReference>
<name>A0A368VH43_9BACL</name>
<evidence type="ECO:0000256" key="1">
    <source>
        <dbReference type="SAM" id="SignalP"/>
    </source>
</evidence>
<evidence type="ECO:0000313" key="3">
    <source>
        <dbReference type="Proteomes" id="UP000252415"/>
    </source>
</evidence>
<feature type="chain" id="PRO_5038926224" description="Lipoprotein" evidence="1">
    <location>
        <begin position="18"/>
        <end position="134"/>
    </location>
</feature>
<dbReference type="OrthoDB" id="2603804at2"/>
<sequence length="134" mass="15631">MNRVLCMIILIFLMVLAGCSTNNPLTLEHLLDVFQKEGLQLTKAEENPENIFQQGINGVKPSFYQLSAGVIHFYIFKSNKERKEGREDFYDRPVEFVEHGAFEIKNVLIFYVYEKNQDDEIGKKINDLIQELKK</sequence>
<dbReference type="AlphaFoldDB" id="A0A368VH43"/>
<gene>
    <name evidence="2" type="ORF">DFP97_13028</name>
</gene>
<dbReference type="EMBL" id="QPJD01000030">
    <property type="protein sequence ID" value="RCW40649.1"/>
    <property type="molecule type" value="Genomic_DNA"/>
</dbReference>
<protein>
    <recommendedName>
        <fullName evidence="4">Lipoprotein</fullName>
    </recommendedName>
</protein>
<dbReference type="Proteomes" id="UP000252415">
    <property type="component" value="Unassembled WGS sequence"/>
</dbReference>
<keyword evidence="3" id="KW-1185">Reference proteome</keyword>
<accession>A0A368VH43</accession>
<evidence type="ECO:0000313" key="2">
    <source>
        <dbReference type="EMBL" id="RCW40649.1"/>
    </source>
</evidence>